<dbReference type="EMBL" id="JAFKCU010000007">
    <property type="protein sequence ID" value="MBN7817765.1"/>
    <property type="molecule type" value="Genomic_DNA"/>
</dbReference>
<evidence type="ECO:0000313" key="2">
    <source>
        <dbReference type="Proteomes" id="UP000664480"/>
    </source>
</evidence>
<proteinExistence type="predicted"/>
<reference evidence="1 2" key="1">
    <citation type="submission" date="2021-03" db="EMBL/GenBank/DDBJ databases">
        <title>novel species isolated from a fishpond in China.</title>
        <authorList>
            <person name="Lu H."/>
            <person name="Cai Z."/>
        </authorList>
    </citation>
    <scope>NUCLEOTIDE SEQUENCE [LARGE SCALE GENOMIC DNA]</scope>
    <source>
        <strain evidence="1 2">YJ13C</strain>
    </source>
</reference>
<dbReference type="RefSeq" id="WP_206588433.1">
    <property type="nucleotide sequence ID" value="NZ_JAFKCU010000007.1"/>
</dbReference>
<comment type="caution">
    <text evidence="1">The sequence shown here is derived from an EMBL/GenBank/DDBJ whole genome shotgun (WGS) entry which is preliminary data.</text>
</comment>
<organism evidence="1 2">
    <name type="scientific">Algoriphagus pacificus</name>
    <dbReference type="NCBI Taxonomy" id="2811234"/>
    <lineage>
        <taxon>Bacteria</taxon>
        <taxon>Pseudomonadati</taxon>
        <taxon>Bacteroidota</taxon>
        <taxon>Cytophagia</taxon>
        <taxon>Cytophagales</taxon>
        <taxon>Cyclobacteriaceae</taxon>
        <taxon>Algoriphagus</taxon>
    </lineage>
</organism>
<keyword evidence="2" id="KW-1185">Reference proteome</keyword>
<dbReference type="Proteomes" id="UP000664480">
    <property type="component" value="Unassembled WGS sequence"/>
</dbReference>
<evidence type="ECO:0000313" key="1">
    <source>
        <dbReference type="EMBL" id="MBN7817765.1"/>
    </source>
</evidence>
<gene>
    <name evidence="1" type="ORF">J0A69_20145</name>
</gene>
<protein>
    <submittedName>
        <fullName evidence="1">Uncharacterized protein</fullName>
    </submittedName>
</protein>
<name>A0ABS3CNE1_9BACT</name>
<sequence>MAKQAGYIKLEGTMGDLTFYKNRDGKFIARRKGGVSKKRIQNDPRFQRTRENLKEFAVAASSAKFLKNAFREIELKSNGGKLHNRLYSNAMKVVKSDPVSPRGERKFELGNMDLLKGFEFSEKSVLRNVLKVNLDVIEDAASVTVTIEELVPSKYLVYAQGSTYYRISLIRAGVDFTLQSYDTETASTPAMEIVNVSVPEVSLTLPKPGVAGKKYFFALAIEFFLDVNGDQYDMNDISQNPAAILAVS</sequence>
<accession>A0ABS3CNE1</accession>